<dbReference type="AlphaFoldDB" id="A0A923RS19"/>
<comment type="caution">
    <text evidence="1">The sequence shown here is derived from an EMBL/GenBank/DDBJ whole genome shotgun (WGS) entry which is preliminary data.</text>
</comment>
<organism evidence="1 2">
    <name type="scientific">Roseburia zhanii</name>
    <dbReference type="NCBI Taxonomy" id="2763064"/>
    <lineage>
        <taxon>Bacteria</taxon>
        <taxon>Bacillati</taxon>
        <taxon>Bacillota</taxon>
        <taxon>Clostridia</taxon>
        <taxon>Lachnospirales</taxon>
        <taxon>Lachnospiraceae</taxon>
        <taxon>Roseburia</taxon>
    </lineage>
</organism>
<protein>
    <submittedName>
        <fullName evidence="1">Uncharacterized protein</fullName>
    </submittedName>
</protein>
<sequence>MSIDDAIRVMSLDDAKVQVSKMKYALVYQISEVIFDRIEQIAEICWEECLEGYFFDETMQIHIFTGEDGLQAVCFTEPENMIDNNKEDIIDKDYRLAGKYQKIGSRITKREYLDYDEDGQVYVAYTRLVDVK</sequence>
<dbReference type="RefSeq" id="WP_186866164.1">
    <property type="nucleotide sequence ID" value="NZ_JACOPH010000001.1"/>
</dbReference>
<gene>
    <name evidence="1" type="ORF">H8S17_03060</name>
</gene>
<name>A0A923RS19_9FIRM</name>
<dbReference type="EMBL" id="JACOPH010000001">
    <property type="protein sequence ID" value="MBC5713196.1"/>
    <property type="molecule type" value="Genomic_DNA"/>
</dbReference>
<reference evidence="1" key="1">
    <citation type="submission" date="2020-08" db="EMBL/GenBank/DDBJ databases">
        <title>Genome public.</title>
        <authorList>
            <person name="Liu C."/>
            <person name="Sun Q."/>
        </authorList>
    </citation>
    <scope>NUCLEOTIDE SEQUENCE</scope>
    <source>
        <strain evidence="1">BX1005</strain>
    </source>
</reference>
<accession>A0A923RS19</accession>
<evidence type="ECO:0000313" key="2">
    <source>
        <dbReference type="Proteomes" id="UP000606720"/>
    </source>
</evidence>
<evidence type="ECO:0000313" key="1">
    <source>
        <dbReference type="EMBL" id="MBC5713196.1"/>
    </source>
</evidence>
<keyword evidence="2" id="KW-1185">Reference proteome</keyword>
<proteinExistence type="predicted"/>
<dbReference type="Proteomes" id="UP000606720">
    <property type="component" value="Unassembled WGS sequence"/>
</dbReference>